<dbReference type="AlphaFoldDB" id="R6J454"/>
<organism evidence="1">
    <name type="scientific">Phascolarctobacterium faecium</name>
    <dbReference type="NCBI Taxonomy" id="33025"/>
    <lineage>
        <taxon>Bacteria</taxon>
        <taxon>Bacillati</taxon>
        <taxon>Bacillota</taxon>
        <taxon>Negativicutes</taxon>
        <taxon>Acidaminococcales</taxon>
        <taxon>Acidaminococcaceae</taxon>
        <taxon>Phascolarctobacterium</taxon>
    </lineage>
</organism>
<sequence length="227" mass="26080">MNVITKQNVLKAFYQFDKKKMPIMEINGKLSASMDIAMRKRLCDEWLVAFRTVDAVVFDKAAELALASCKKYPDELEMWDFISQAAELGNNEPAEEEALLPTPPAPKKVPEYVQKPQRIAKIIELAKAGRFAEAAQYFKASVEEDEIICYAKEHWPEAEAEWIEKNKDELKELVEQEHICGKCMCLKRCRTNGYRRVGSIDKYTGFLIVKMEVCSMKRMEKNAGIQN</sequence>
<name>R6J454_9FIRM</name>
<proteinExistence type="predicted"/>
<evidence type="ECO:0000313" key="1">
    <source>
        <dbReference type="EMBL" id="CDB45067.1"/>
    </source>
</evidence>
<dbReference type="STRING" id="1262914.BN533_00205"/>
<comment type="caution">
    <text evidence="1">The sequence shown here is derived from an EMBL/GenBank/DDBJ whole genome shotgun (WGS) entry which is preliminary data.</text>
</comment>
<dbReference type="HOGENOM" id="CLU_1218844_0_0_9"/>
<dbReference type="EMBL" id="CBDS010000011">
    <property type="protein sequence ID" value="CDB45067.1"/>
    <property type="molecule type" value="Genomic_DNA"/>
</dbReference>
<protein>
    <submittedName>
        <fullName evidence="1">Uncharacterized protein</fullName>
    </submittedName>
</protein>
<accession>R6J454</accession>
<reference evidence="1" key="1">
    <citation type="submission" date="2012-11" db="EMBL/GenBank/DDBJ databases">
        <title>Dependencies among metagenomic species, viruses, plasmids and units of genetic variation.</title>
        <authorList>
            <person name="Nielsen H.B."/>
            <person name="Almeida M."/>
            <person name="Juncker A.S."/>
            <person name="Rasmussen S."/>
            <person name="Li J."/>
            <person name="Sunagawa S."/>
            <person name="Plichta D."/>
            <person name="Gautier L."/>
            <person name="Le Chatelier E."/>
            <person name="Peletier E."/>
            <person name="Bonde I."/>
            <person name="Nielsen T."/>
            <person name="Manichanh C."/>
            <person name="Arumugam M."/>
            <person name="Batto J."/>
            <person name="Santos M.B.Q.D."/>
            <person name="Blom N."/>
            <person name="Borruel N."/>
            <person name="Burgdorf K.S."/>
            <person name="Boumezbeur F."/>
            <person name="Casellas F."/>
            <person name="Dore J."/>
            <person name="Guarner F."/>
            <person name="Hansen T."/>
            <person name="Hildebrand F."/>
            <person name="Kaas R.S."/>
            <person name="Kennedy S."/>
            <person name="Kristiansen K."/>
            <person name="Kultima J.R."/>
            <person name="Leonard P."/>
            <person name="Levenez F."/>
            <person name="Lund O."/>
            <person name="Moumen B."/>
            <person name="Le Paslier D."/>
            <person name="Pons N."/>
            <person name="Pedersen O."/>
            <person name="Prifti E."/>
            <person name="Qin J."/>
            <person name="Raes J."/>
            <person name="Tap J."/>
            <person name="Tims S."/>
            <person name="Ussery D.W."/>
            <person name="Yamada T."/>
            <person name="MetaHit consortium"/>
            <person name="Renault P."/>
            <person name="Sicheritz-Ponten T."/>
            <person name="Bork P."/>
            <person name="Wang J."/>
            <person name="Brunak S."/>
            <person name="Ehrlich S.D."/>
        </authorList>
    </citation>
    <scope>NUCLEOTIDE SEQUENCE [LARGE SCALE GENOMIC DNA]</scope>
</reference>
<dbReference type="RefSeq" id="WP_021717108.1">
    <property type="nucleotide sequence ID" value="NZ_FR885199.1"/>
</dbReference>
<gene>
    <name evidence="1" type="ORF">BN533_00205</name>
</gene>